<dbReference type="GO" id="GO:0005829">
    <property type="term" value="C:cytosol"/>
    <property type="evidence" value="ECO:0007669"/>
    <property type="project" value="TreeGrafter"/>
</dbReference>
<keyword evidence="3" id="KW-1185">Reference proteome</keyword>
<dbReference type="PANTHER" id="PTHR11735:SF11">
    <property type="entry name" value="TRNA THREONYLCARBAMOYLADENOSINE BIOSYNTHESIS PROTEIN TSAB"/>
    <property type="match status" value="1"/>
</dbReference>
<evidence type="ECO:0000313" key="2">
    <source>
        <dbReference type="EMBL" id="MPR34625.1"/>
    </source>
</evidence>
<dbReference type="InterPro" id="IPR043129">
    <property type="entry name" value="ATPase_NBD"/>
</dbReference>
<comment type="caution">
    <text evidence="2">The sequence shown here is derived from an EMBL/GenBank/DDBJ whole genome shotgun (WGS) entry which is preliminary data.</text>
</comment>
<dbReference type="Proteomes" id="UP000479293">
    <property type="component" value="Unassembled WGS sequence"/>
</dbReference>
<reference evidence="2 3" key="1">
    <citation type="submission" date="2019-10" db="EMBL/GenBank/DDBJ databases">
        <title>Draft Genome Sequence of Cytophagaceae sp. SJW1-29.</title>
        <authorList>
            <person name="Choi A."/>
        </authorList>
    </citation>
    <scope>NUCLEOTIDE SEQUENCE [LARGE SCALE GENOMIC DNA]</scope>
    <source>
        <strain evidence="2 3">SJW1-29</strain>
    </source>
</reference>
<dbReference type="RefSeq" id="WP_152761008.1">
    <property type="nucleotide sequence ID" value="NZ_WHLY01000002.1"/>
</dbReference>
<dbReference type="GO" id="GO:0002949">
    <property type="term" value="P:tRNA threonylcarbamoyladenosine modification"/>
    <property type="evidence" value="ECO:0007669"/>
    <property type="project" value="InterPro"/>
</dbReference>
<dbReference type="CDD" id="cd24032">
    <property type="entry name" value="ASKHA_NBD_TsaB"/>
    <property type="match status" value="1"/>
</dbReference>
<name>A0A7C9F433_9BACT</name>
<sequence length="229" mass="24714">MLILSIDTSTRGCSVAVHADGQLAASYDLLTDRSSSSMLTTLMKNAVEHAGYALTDLDAVAVAKGPGSYTGLRVSVSTAKGLCYALDKTLIAIETLAAMTAQITAYYPQGYLFCPMIDARRMEVFAAVYDTYLETVQPTRAVILDENSFADLLQESPVVFFGDGAAKSRPLLGTHPNAHFPNQLIEPSARTVGMLASKAYAAGRFEDLASFEPYYLKDFMGTTPRKKVV</sequence>
<evidence type="ECO:0000313" key="3">
    <source>
        <dbReference type="Proteomes" id="UP000479293"/>
    </source>
</evidence>
<dbReference type="NCBIfam" id="TIGR03725">
    <property type="entry name" value="T6A_YeaZ"/>
    <property type="match status" value="1"/>
</dbReference>
<keyword evidence="2" id="KW-0808">Transferase</keyword>
<accession>A0A7C9F433</accession>
<gene>
    <name evidence="2" type="primary">tsaB</name>
    <name evidence="2" type="ORF">GBK04_14985</name>
</gene>
<protein>
    <submittedName>
        <fullName evidence="2">tRNA (Adenosine(37)-N6)-threonylcarbamoyltransferase complex dimerization subunit type 1 TsaB</fullName>
    </submittedName>
</protein>
<dbReference type="AlphaFoldDB" id="A0A7C9F433"/>
<dbReference type="Gene3D" id="3.30.420.40">
    <property type="match status" value="2"/>
</dbReference>
<dbReference type="GO" id="GO:0016740">
    <property type="term" value="F:transferase activity"/>
    <property type="evidence" value="ECO:0007669"/>
    <property type="project" value="UniProtKB-KW"/>
</dbReference>
<feature type="domain" description="Gcp-like" evidence="1">
    <location>
        <begin position="31"/>
        <end position="142"/>
    </location>
</feature>
<dbReference type="Pfam" id="PF00814">
    <property type="entry name" value="TsaD"/>
    <property type="match status" value="1"/>
</dbReference>
<dbReference type="PANTHER" id="PTHR11735">
    <property type="entry name" value="TRNA N6-ADENOSINE THREONYLCARBAMOYLTRANSFERASE"/>
    <property type="match status" value="1"/>
</dbReference>
<evidence type="ECO:0000259" key="1">
    <source>
        <dbReference type="Pfam" id="PF00814"/>
    </source>
</evidence>
<dbReference type="InterPro" id="IPR022496">
    <property type="entry name" value="T6A_TsaB"/>
</dbReference>
<proteinExistence type="predicted"/>
<dbReference type="InterPro" id="IPR000905">
    <property type="entry name" value="Gcp-like_dom"/>
</dbReference>
<dbReference type="SUPFAM" id="SSF53067">
    <property type="entry name" value="Actin-like ATPase domain"/>
    <property type="match status" value="2"/>
</dbReference>
<organism evidence="2 3">
    <name type="scientific">Salmonirosea aquatica</name>
    <dbReference type="NCBI Taxonomy" id="2654236"/>
    <lineage>
        <taxon>Bacteria</taxon>
        <taxon>Pseudomonadati</taxon>
        <taxon>Bacteroidota</taxon>
        <taxon>Cytophagia</taxon>
        <taxon>Cytophagales</taxon>
        <taxon>Spirosomataceae</taxon>
        <taxon>Salmonirosea</taxon>
    </lineage>
</organism>
<dbReference type="EMBL" id="WHLY01000002">
    <property type="protein sequence ID" value="MPR34625.1"/>
    <property type="molecule type" value="Genomic_DNA"/>
</dbReference>